<reference evidence="1 2" key="1">
    <citation type="submission" date="2020-01" db="EMBL/GenBank/DDBJ databases">
        <authorList>
            <consortium name="DOE Joint Genome Institute"/>
            <person name="Haridas S."/>
            <person name="Albert R."/>
            <person name="Binder M."/>
            <person name="Bloem J."/>
            <person name="Labutti K."/>
            <person name="Salamov A."/>
            <person name="Andreopoulos B."/>
            <person name="Baker S.E."/>
            <person name="Barry K."/>
            <person name="Bills G."/>
            <person name="Bluhm B.H."/>
            <person name="Cannon C."/>
            <person name="Castanera R."/>
            <person name="Culley D.E."/>
            <person name="Daum C."/>
            <person name="Ezra D."/>
            <person name="Gonzalez J.B."/>
            <person name="Henrissat B."/>
            <person name="Kuo A."/>
            <person name="Liang C."/>
            <person name="Lipzen A."/>
            <person name="Lutzoni F."/>
            <person name="Magnuson J."/>
            <person name="Mondo S."/>
            <person name="Nolan M."/>
            <person name="Ohm R."/>
            <person name="Pangilinan J."/>
            <person name="Park H.-J.H."/>
            <person name="Ramirez L."/>
            <person name="Alfaro M."/>
            <person name="Sun H."/>
            <person name="Tritt A."/>
            <person name="Yoshinaga Y."/>
            <person name="Zwiers L.-H.L."/>
            <person name="Turgeon B.G."/>
            <person name="Goodwin S.B."/>
            <person name="Spatafora J.W."/>
            <person name="Crous P.W."/>
            <person name="Grigoriev I.V."/>
        </authorList>
    </citation>
    <scope>NUCLEOTIDE SEQUENCE [LARGE SCALE GENOMIC DNA]</scope>
    <source>
        <strain evidence="1 2">CBS 611.86</strain>
    </source>
</reference>
<name>A0A7C8HZI4_9PLEO</name>
<organism evidence="1 2">
    <name type="scientific">Massariosphaeria phaeospora</name>
    <dbReference type="NCBI Taxonomy" id="100035"/>
    <lineage>
        <taxon>Eukaryota</taxon>
        <taxon>Fungi</taxon>
        <taxon>Dikarya</taxon>
        <taxon>Ascomycota</taxon>
        <taxon>Pezizomycotina</taxon>
        <taxon>Dothideomycetes</taxon>
        <taxon>Pleosporomycetidae</taxon>
        <taxon>Pleosporales</taxon>
        <taxon>Pleosporales incertae sedis</taxon>
        <taxon>Massariosphaeria</taxon>
    </lineage>
</organism>
<proteinExistence type="predicted"/>
<protein>
    <submittedName>
        <fullName evidence="1">Uncharacterized protein</fullName>
    </submittedName>
</protein>
<dbReference type="EMBL" id="JAADJZ010000028">
    <property type="protein sequence ID" value="KAF2866308.1"/>
    <property type="molecule type" value="Genomic_DNA"/>
</dbReference>
<accession>A0A7C8HZI4</accession>
<sequence length="278" mass="31997">MHAKFPYEIRDMVYEAVLDEDVMKELEFAFGAAHKHLYWNYTSSFEFWPLCIQPDAVHLAVRTEIVQQFFDQFPIGDWIPVKCPQEIFRLFQEDFFHAGVTLAQGKKLALLVHGTILGPEPVGYVDPRQLPLCLAPLLDARKTWAKDGFKLRLEFRLGWSASSRTPIPGKDPFEEDALGVMRLLEALRPLFKAVEARGGKPCLFIRFSGSCMTDCTKRMEYTKKQWIRYITKKSNYRSGYGLTRGVDLADAIAGSTRIARRWRTQSHRPINTNHQPTP</sequence>
<comment type="caution">
    <text evidence="1">The sequence shown here is derived from an EMBL/GenBank/DDBJ whole genome shotgun (WGS) entry which is preliminary data.</text>
</comment>
<dbReference type="Proteomes" id="UP000481861">
    <property type="component" value="Unassembled WGS sequence"/>
</dbReference>
<dbReference type="AlphaFoldDB" id="A0A7C8HZI4"/>
<evidence type="ECO:0000313" key="2">
    <source>
        <dbReference type="Proteomes" id="UP000481861"/>
    </source>
</evidence>
<evidence type="ECO:0000313" key="1">
    <source>
        <dbReference type="EMBL" id="KAF2866308.1"/>
    </source>
</evidence>
<keyword evidence="2" id="KW-1185">Reference proteome</keyword>
<gene>
    <name evidence="1" type="ORF">BDV95DRAFT_584494</name>
</gene>
<dbReference type="OrthoDB" id="3763466at2759"/>